<dbReference type="Proteomes" id="UP000010988">
    <property type="component" value="Unassembled WGS sequence"/>
</dbReference>
<name>L7KGX2_9ACTN</name>
<dbReference type="EMBL" id="BANR01000004">
    <property type="protein sequence ID" value="GAC48125.1"/>
    <property type="molecule type" value="Genomic_DNA"/>
</dbReference>
<proteinExistence type="predicted"/>
<sequence length="62" mass="6900">MTGYNLSFKSRRIRCDDTHILHEVGRTATHGVKRRAESSVERQNPASSQGLHAPAERAEVLA</sequence>
<protein>
    <submittedName>
        <fullName evidence="2">Uncharacterized protein</fullName>
    </submittedName>
</protein>
<comment type="caution">
    <text evidence="2">The sequence shown here is derived from an EMBL/GenBank/DDBJ whole genome shotgun (WGS) entry which is preliminary data.</text>
</comment>
<reference evidence="2 3" key="1">
    <citation type="submission" date="2012-12" db="EMBL/GenBank/DDBJ databases">
        <title>Whole genome shotgun sequence of Gordonia aichiensis NBRC 108223.</title>
        <authorList>
            <person name="Isaki-Nakamura S."/>
            <person name="Hosoyama A."/>
            <person name="Tsuchikane K."/>
            <person name="Ando Y."/>
            <person name="Baba S."/>
            <person name="Ohji S."/>
            <person name="Hamada M."/>
            <person name="Tamura T."/>
            <person name="Yamazoe A."/>
            <person name="Yamazaki S."/>
            <person name="Fujita N."/>
        </authorList>
    </citation>
    <scope>NUCLEOTIDE SEQUENCE [LARGE SCALE GENOMIC DNA]</scope>
    <source>
        <strain evidence="2 3">NBRC 108223</strain>
    </source>
</reference>
<evidence type="ECO:0000313" key="3">
    <source>
        <dbReference type="Proteomes" id="UP000010988"/>
    </source>
</evidence>
<feature type="region of interest" description="Disordered" evidence="1">
    <location>
        <begin position="27"/>
        <end position="62"/>
    </location>
</feature>
<dbReference type="STRING" id="1220583.GOACH_04_05250"/>
<keyword evidence="3" id="KW-1185">Reference proteome</keyword>
<evidence type="ECO:0000313" key="2">
    <source>
        <dbReference type="EMBL" id="GAC48125.1"/>
    </source>
</evidence>
<evidence type="ECO:0000256" key="1">
    <source>
        <dbReference type="SAM" id="MobiDB-lite"/>
    </source>
</evidence>
<dbReference type="AlphaFoldDB" id="L7KGX2"/>
<accession>L7KGX2</accession>
<feature type="compositionally biased region" description="Polar residues" evidence="1">
    <location>
        <begin position="41"/>
        <end position="50"/>
    </location>
</feature>
<gene>
    <name evidence="2" type="ORF">GOACH_04_05250</name>
</gene>
<organism evidence="2 3">
    <name type="scientific">Gordonia aichiensis NBRC 108223</name>
    <dbReference type="NCBI Taxonomy" id="1220583"/>
    <lineage>
        <taxon>Bacteria</taxon>
        <taxon>Bacillati</taxon>
        <taxon>Actinomycetota</taxon>
        <taxon>Actinomycetes</taxon>
        <taxon>Mycobacteriales</taxon>
        <taxon>Gordoniaceae</taxon>
        <taxon>Gordonia</taxon>
    </lineage>
</organism>